<name>A0AAD8DWQ8_MYTSE</name>
<evidence type="ECO:0000259" key="3">
    <source>
        <dbReference type="Pfam" id="PF12971"/>
    </source>
</evidence>
<reference evidence="5" key="1">
    <citation type="submission" date="2023-03" db="EMBL/GenBank/DDBJ databases">
        <title>Chromosome-level genomes of two armyworms, Mythimna separata and Mythimna loreyi, provide insights into the biosynthesis and reception of sex pheromones.</title>
        <authorList>
            <person name="Zhao H."/>
        </authorList>
    </citation>
    <scope>NUCLEOTIDE SEQUENCE</scope>
    <source>
        <strain evidence="5">BeijingLab</strain>
        <tissue evidence="5">Pupa</tissue>
    </source>
</reference>
<dbReference type="AlphaFoldDB" id="A0AAD8DWQ8"/>
<dbReference type="PANTHER" id="PTHR12872:SF1">
    <property type="entry name" value="ALPHA-N-ACETYLGLUCOSAMINIDASE"/>
    <property type="match status" value="1"/>
</dbReference>
<dbReference type="Pfam" id="PF12972">
    <property type="entry name" value="NAGLU_C"/>
    <property type="match status" value="1"/>
</dbReference>
<dbReference type="InterPro" id="IPR029018">
    <property type="entry name" value="Hex-like_dom2"/>
</dbReference>
<dbReference type="GO" id="GO:0016787">
    <property type="term" value="F:hydrolase activity"/>
    <property type="evidence" value="ECO:0007669"/>
    <property type="project" value="UniProtKB-KW"/>
</dbReference>
<dbReference type="InterPro" id="IPR024732">
    <property type="entry name" value="NAGLU_C"/>
</dbReference>
<dbReference type="Proteomes" id="UP001231518">
    <property type="component" value="Chromosome 19"/>
</dbReference>
<proteinExistence type="predicted"/>
<dbReference type="Gene3D" id="3.30.379.10">
    <property type="entry name" value="Chitobiase/beta-hexosaminidase domain 2-like"/>
    <property type="match status" value="1"/>
</dbReference>
<evidence type="ECO:0000313" key="5">
    <source>
        <dbReference type="EMBL" id="KAJ8728718.1"/>
    </source>
</evidence>
<organism evidence="5 6">
    <name type="scientific">Mythimna separata</name>
    <name type="common">Oriental armyworm</name>
    <name type="synonym">Pseudaletia separata</name>
    <dbReference type="NCBI Taxonomy" id="271217"/>
    <lineage>
        <taxon>Eukaryota</taxon>
        <taxon>Metazoa</taxon>
        <taxon>Ecdysozoa</taxon>
        <taxon>Arthropoda</taxon>
        <taxon>Hexapoda</taxon>
        <taxon>Insecta</taxon>
        <taxon>Pterygota</taxon>
        <taxon>Neoptera</taxon>
        <taxon>Endopterygota</taxon>
        <taxon>Lepidoptera</taxon>
        <taxon>Glossata</taxon>
        <taxon>Ditrysia</taxon>
        <taxon>Noctuoidea</taxon>
        <taxon>Noctuidae</taxon>
        <taxon>Noctuinae</taxon>
        <taxon>Hadenini</taxon>
        <taxon>Mythimna</taxon>
    </lineage>
</organism>
<dbReference type="InterPro" id="IPR007781">
    <property type="entry name" value="NAGLU"/>
</dbReference>
<keyword evidence="1" id="KW-0378">Hydrolase</keyword>
<evidence type="ECO:0000256" key="1">
    <source>
        <dbReference type="ARBA" id="ARBA00022801"/>
    </source>
</evidence>
<dbReference type="InterPro" id="IPR024733">
    <property type="entry name" value="NAGLU_tim-barrel"/>
</dbReference>
<dbReference type="EMBL" id="JARGEI010000007">
    <property type="protein sequence ID" value="KAJ8728718.1"/>
    <property type="molecule type" value="Genomic_DNA"/>
</dbReference>
<dbReference type="Gene3D" id="3.20.20.80">
    <property type="entry name" value="Glycosidases"/>
    <property type="match status" value="1"/>
</dbReference>
<dbReference type="Pfam" id="PF05089">
    <property type="entry name" value="NAGLU"/>
    <property type="match status" value="1"/>
</dbReference>
<evidence type="ECO:0000313" key="6">
    <source>
        <dbReference type="Proteomes" id="UP001231518"/>
    </source>
</evidence>
<dbReference type="InterPro" id="IPR024240">
    <property type="entry name" value="NAGLU_N"/>
</dbReference>
<dbReference type="Pfam" id="PF12971">
    <property type="entry name" value="NAGLU_N"/>
    <property type="match status" value="1"/>
</dbReference>
<sequence>MFVGAVPILALNLNFLDPKTLQTVTPARVQEHAALQIIRRYSKLVTVEIDHDWFRYHKDFFRLKTKGGILHIKASTGVAAVWGFNYYLKKYCKSQIEWQTEHVNIPEILPYVKEKVVASDRFRYYQNTVTASYSFVWWNIQDWMKHIEWMALNGINLTVAPVAQEAIWARVYRKFGMTQEEIDKHFTGPAFLSWLRMGNVRGWGGPLPKSWHELQSRIQHVVIDALLNLGIVPILPAFNGHVPVAFSRLFSNDSFFEIGPWSDFSLDYCCGLFVKPIDPLFKEIGTKFLLEMGKIPGCHIYMADPFNEVDLPLFNIKFVANTARSIFETISMFDDQAVWLLQNWVFIGSSKKWIKSMVEAFLQEVPNGRLLILDMYAERNPKYDKYQMYFGQPFIWCMLHNFGGTLGMHGNMVTINKHVYEVRSRDISTMIGIGLTPEGINQNYVVYDLMLESGWRKTPVPDLEAWIADYAERRYGCKTTAGAWKYLLKSVYSYDGFGKVDGLYIVTRKPSFNYSPWAWYSGTDLIEAFRSLIHINNSRCDSEGYRYDVVDVTRQFLQYRIEQLYLKLVSDRNTTSFETTVQTFLRAFDDMALILATNVNFRASGWFAKARAAGNNSTEADLFEYNAWNQITLWGPNGELNDFANKQWSEMISHYYRPGWDKYLNVGFRNEHKDFAKRPIDDFNLGKKQKRPYGLARRLYYKWTSHPSIEDLPIVRRPIK</sequence>
<feature type="domain" description="Alpha-N-acetylglucosaminidase tim-barrel" evidence="2">
    <location>
        <begin position="123"/>
        <end position="457"/>
    </location>
</feature>
<keyword evidence="6" id="KW-1185">Reference proteome</keyword>
<evidence type="ECO:0000259" key="4">
    <source>
        <dbReference type="Pfam" id="PF12972"/>
    </source>
</evidence>
<comment type="caution">
    <text evidence="5">The sequence shown here is derived from an EMBL/GenBank/DDBJ whole genome shotgun (WGS) entry which is preliminary data.</text>
</comment>
<evidence type="ECO:0000259" key="2">
    <source>
        <dbReference type="Pfam" id="PF05089"/>
    </source>
</evidence>
<dbReference type="Gene3D" id="1.20.120.670">
    <property type="entry name" value="N-acetyl-b-d-glucoasminidase"/>
    <property type="match status" value="1"/>
</dbReference>
<evidence type="ECO:0008006" key="7">
    <source>
        <dbReference type="Google" id="ProtNLM"/>
    </source>
</evidence>
<protein>
    <recommendedName>
        <fullName evidence="7">Alpha-N-acetylglucosaminidase</fullName>
    </recommendedName>
</protein>
<gene>
    <name evidence="5" type="ORF">PYW07_006414</name>
</gene>
<accession>A0AAD8DWQ8</accession>
<dbReference type="PANTHER" id="PTHR12872">
    <property type="entry name" value="ALPHA-N-ACETYLGLUCOSAMINIDASE"/>
    <property type="match status" value="1"/>
</dbReference>
<feature type="domain" description="Alpha-N-acetylglucosaminidase N-terminal" evidence="3">
    <location>
        <begin position="38"/>
        <end position="110"/>
    </location>
</feature>
<feature type="domain" description="Alpha-N-acetylglucosaminidase C-terminal" evidence="4">
    <location>
        <begin position="466"/>
        <end position="666"/>
    </location>
</feature>